<dbReference type="Proteomes" id="UP000664096">
    <property type="component" value="Unassembled WGS sequence"/>
</dbReference>
<dbReference type="GO" id="GO:0022857">
    <property type="term" value="F:transmembrane transporter activity"/>
    <property type="evidence" value="ECO:0007669"/>
    <property type="project" value="UniProtKB-UniRule"/>
</dbReference>
<dbReference type="InterPro" id="IPR004681">
    <property type="entry name" value="TRAP_DctM"/>
</dbReference>
<feature type="transmembrane region" description="Helical" evidence="7">
    <location>
        <begin position="322"/>
        <end position="355"/>
    </location>
</feature>
<feature type="transmembrane region" description="Helical" evidence="7">
    <location>
        <begin position="100"/>
        <end position="125"/>
    </location>
</feature>
<comment type="subunit">
    <text evidence="7">The complex comprises the extracytoplasmic solute receptor protein and the two transmembrane proteins.</text>
</comment>
<dbReference type="GO" id="GO:0005886">
    <property type="term" value="C:plasma membrane"/>
    <property type="evidence" value="ECO:0007669"/>
    <property type="project" value="UniProtKB-SubCell"/>
</dbReference>
<comment type="subcellular location">
    <subcellularLocation>
        <location evidence="1 7">Cell inner membrane</location>
        <topology evidence="1 7">Multi-pass membrane protein</topology>
    </subcellularLocation>
</comment>
<proteinExistence type="inferred from homology"/>
<evidence type="ECO:0000313" key="9">
    <source>
        <dbReference type="EMBL" id="MBN9672991.1"/>
    </source>
</evidence>
<dbReference type="PIRSF" id="PIRSF006066">
    <property type="entry name" value="HI0050"/>
    <property type="match status" value="1"/>
</dbReference>
<reference evidence="9" key="1">
    <citation type="submission" date="2020-12" db="EMBL/GenBank/DDBJ databases">
        <title>Oil enriched cultivation method for isolating marine PHA-producing bacteria.</title>
        <authorList>
            <person name="Zheng W."/>
            <person name="Yu S."/>
            <person name="Huang Y."/>
        </authorList>
    </citation>
    <scope>NUCLEOTIDE SEQUENCE</scope>
    <source>
        <strain evidence="9">SY-2-12</strain>
    </source>
</reference>
<comment type="function">
    <text evidence="7">Part of the tripartite ATP-independent periplasmic (TRAP) transport system.</text>
</comment>
<evidence type="ECO:0000256" key="2">
    <source>
        <dbReference type="ARBA" id="ARBA00022475"/>
    </source>
</evidence>
<dbReference type="PANTHER" id="PTHR33362">
    <property type="entry name" value="SIALIC ACID TRAP TRANSPORTER PERMEASE PROTEIN SIAT-RELATED"/>
    <property type="match status" value="1"/>
</dbReference>
<evidence type="ECO:0000256" key="4">
    <source>
        <dbReference type="ARBA" id="ARBA00022692"/>
    </source>
</evidence>
<feature type="transmembrane region" description="Helical" evidence="7">
    <location>
        <begin position="223"/>
        <end position="243"/>
    </location>
</feature>
<dbReference type="Pfam" id="PF06808">
    <property type="entry name" value="DctM"/>
    <property type="match status" value="1"/>
</dbReference>
<accession>A0A939EGX3</accession>
<dbReference type="PANTHER" id="PTHR33362:SF5">
    <property type="entry name" value="C4-DICARBOXYLATE TRAP TRANSPORTER LARGE PERMEASE PROTEIN DCTM"/>
    <property type="match status" value="1"/>
</dbReference>
<dbReference type="RefSeq" id="WP_207142826.1">
    <property type="nucleotide sequence ID" value="NZ_JAEKJZ010000005.1"/>
</dbReference>
<keyword evidence="6 7" id="KW-0472">Membrane</keyword>
<evidence type="ECO:0000259" key="8">
    <source>
        <dbReference type="Pfam" id="PF06808"/>
    </source>
</evidence>
<name>A0A939EGX3_9HYPH</name>
<feature type="transmembrane region" description="Helical" evidence="7">
    <location>
        <begin position="181"/>
        <end position="202"/>
    </location>
</feature>
<feature type="transmembrane region" description="Helical" evidence="7">
    <location>
        <begin position="279"/>
        <end position="302"/>
    </location>
</feature>
<protein>
    <recommendedName>
        <fullName evidence="7">TRAP transporter large permease protein</fullName>
    </recommendedName>
</protein>
<feature type="domain" description="TRAP C4-dicarboxylate transport system permease DctM subunit" evidence="8">
    <location>
        <begin position="12"/>
        <end position="433"/>
    </location>
</feature>
<evidence type="ECO:0000256" key="1">
    <source>
        <dbReference type="ARBA" id="ARBA00004429"/>
    </source>
</evidence>
<evidence type="ECO:0000256" key="3">
    <source>
        <dbReference type="ARBA" id="ARBA00022519"/>
    </source>
</evidence>
<keyword evidence="7" id="KW-0813">Transport</keyword>
<keyword evidence="2" id="KW-1003">Cell membrane</keyword>
<feature type="transmembrane region" description="Helical" evidence="7">
    <location>
        <begin position="61"/>
        <end position="80"/>
    </location>
</feature>
<dbReference type="NCBIfam" id="TIGR00786">
    <property type="entry name" value="dctM"/>
    <property type="match status" value="1"/>
</dbReference>
<feature type="transmembrane region" description="Helical" evidence="7">
    <location>
        <begin position="12"/>
        <end position="40"/>
    </location>
</feature>
<sequence length="441" mass="46112">MTHNAWIGAAGFGLMMVLIGLNVPIGIAMGIAGFAGLVVLAGMDSALNTVGIVGSGQFVSYNLSVVPLFVLMGVAASHSGMSQGLYRLANSAVGHRTGGLAMATIGSSAMFSAVCGSSLATAATMARVAMPEMRKYGYDDRLGTGAIAAGGSLGILIPPSVILIVYSLITETPLFDLFAAALIPGLIAVAGYISVIALIVWFKPEQGPATPWQGWRALALATRHALPVIALFLVVLGGIYGGIFTPTEAAAIGALGALVYLISQVGFDRDILRHVMLDTISTTAMIFIIIIGAGILSFFMSFSGLPRVFAGAVASLDVSPYWILVAIIVCYLILGCFMESLGIITLTVPVLFPLIKALAFDLGMTPAEAAVWFGIFVVVAVEIGMLTPPLGLNVFVIQGTVRDVELATVFRGVVPFWIFDVIRLTLIAFIPALSLFLPRLL</sequence>
<comment type="caution">
    <text evidence="9">The sequence shown here is derived from an EMBL/GenBank/DDBJ whole genome shotgun (WGS) entry which is preliminary data.</text>
</comment>
<dbReference type="InterPro" id="IPR010656">
    <property type="entry name" value="DctM"/>
</dbReference>
<dbReference type="EMBL" id="JAEKJZ010000005">
    <property type="protein sequence ID" value="MBN9672991.1"/>
    <property type="molecule type" value="Genomic_DNA"/>
</dbReference>
<organism evidence="9 10">
    <name type="scientific">Roseibium aggregatum</name>
    <dbReference type="NCBI Taxonomy" id="187304"/>
    <lineage>
        <taxon>Bacteria</taxon>
        <taxon>Pseudomonadati</taxon>
        <taxon>Pseudomonadota</taxon>
        <taxon>Alphaproteobacteria</taxon>
        <taxon>Hyphomicrobiales</taxon>
        <taxon>Stappiaceae</taxon>
        <taxon>Roseibium</taxon>
    </lineage>
</organism>
<comment type="similarity">
    <text evidence="7">Belongs to the TRAP transporter large permease family.</text>
</comment>
<feature type="transmembrane region" description="Helical" evidence="7">
    <location>
        <begin position="249"/>
        <end position="267"/>
    </location>
</feature>
<feature type="transmembrane region" description="Helical" evidence="7">
    <location>
        <begin position="416"/>
        <end position="437"/>
    </location>
</feature>
<keyword evidence="3 7" id="KW-0997">Cell inner membrane</keyword>
<feature type="transmembrane region" description="Helical" evidence="7">
    <location>
        <begin position="367"/>
        <end position="386"/>
    </location>
</feature>
<evidence type="ECO:0000256" key="6">
    <source>
        <dbReference type="ARBA" id="ARBA00023136"/>
    </source>
</evidence>
<keyword evidence="4 7" id="KW-0812">Transmembrane</keyword>
<feature type="transmembrane region" description="Helical" evidence="7">
    <location>
        <begin position="146"/>
        <end position="169"/>
    </location>
</feature>
<evidence type="ECO:0000256" key="5">
    <source>
        <dbReference type="ARBA" id="ARBA00022989"/>
    </source>
</evidence>
<keyword evidence="5 7" id="KW-1133">Transmembrane helix</keyword>
<gene>
    <name evidence="9" type="ORF">JF539_21730</name>
</gene>
<evidence type="ECO:0000256" key="7">
    <source>
        <dbReference type="RuleBase" id="RU369079"/>
    </source>
</evidence>
<evidence type="ECO:0000313" key="10">
    <source>
        <dbReference type="Proteomes" id="UP000664096"/>
    </source>
</evidence>
<dbReference type="AlphaFoldDB" id="A0A939EGX3"/>